<dbReference type="Proteomes" id="UP000198629">
    <property type="component" value="Unassembled WGS sequence"/>
</dbReference>
<dbReference type="OrthoDB" id="5877230at2"/>
<accession>A0A1G9CMN5</accession>
<dbReference type="NCBIfam" id="NF041292">
    <property type="entry name" value="StbB"/>
    <property type="match status" value="1"/>
</dbReference>
<keyword evidence="2" id="KW-1185">Reference proteome</keyword>
<protein>
    <recommendedName>
        <fullName evidence="3">Plasmid stability protein StbB</fullName>
    </recommendedName>
</protein>
<dbReference type="Gene3D" id="3.40.50.300">
    <property type="entry name" value="P-loop containing nucleotide triphosphate hydrolases"/>
    <property type="match status" value="1"/>
</dbReference>
<dbReference type="RefSeq" id="WP_091471566.1">
    <property type="nucleotide sequence ID" value="NZ_FNFX01000003.1"/>
</dbReference>
<dbReference type="InterPro" id="IPR047985">
    <property type="entry name" value="StbB-like"/>
</dbReference>
<dbReference type="AlphaFoldDB" id="A0A1G9CMN5"/>
<dbReference type="SUPFAM" id="SSF52540">
    <property type="entry name" value="P-loop containing nucleoside triphosphate hydrolases"/>
    <property type="match status" value="1"/>
</dbReference>
<sequence length="236" mass="25957">MKIAVLNYTGTVGKTTIAAHLLSPRMPNAEVFAIESINETASGLGLEVETIKGEKFKDLFKKLLSLTDAIIDVGASNVEAFLNGMIKAEDSHLEIDLFLVPVTSGSKEQAETIKFINTLSSLGIPNEKIKLVFNRVEEDAEQEFARLFTYSKKENKCIALPEAAIFENELFDMAAVKKVTISAILADANDYKSMLMHLGKDGDKKQASQYADMHFMKALAKSVNRNLDQVFATVTS</sequence>
<dbReference type="InterPro" id="IPR027417">
    <property type="entry name" value="P-loop_NTPase"/>
</dbReference>
<reference evidence="2" key="1">
    <citation type="submission" date="2016-10" db="EMBL/GenBank/DDBJ databases">
        <authorList>
            <person name="Varghese N."/>
            <person name="Submissions S."/>
        </authorList>
    </citation>
    <scope>NUCLEOTIDE SEQUENCE [LARGE SCALE GENOMIC DNA]</scope>
    <source>
        <strain evidence="2">CBMB127</strain>
    </source>
</reference>
<dbReference type="STRING" id="492660.SAMN05192566_1536"/>
<organism evidence="1 2">
    <name type="scientific">Methylophilus rhizosphaerae</name>
    <dbReference type="NCBI Taxonomy" id="492660"/>
    <lineage>
        <taxon>Bacteria</taxon>
        <taxon>Pseudomonadati</taxon>
        <taxon>Pseudomonadota</taxon>
        <taxon>Betaproteobacteria</taxon>
        <taxon>Nitrosomonadales</taxon>
        <taxon>Methylophilaceae</taxon>
        <taxon>Methylophilus</taxon>
    </lineage>
</organism>
<name>A0A1G9CMN5_9PROT</name>
<dbReference type="EMBL" id="FNFX01000003">
    <property type="protein sequence ID" value="SDK52898.1"/>
    <property type="molecule type" value="Genomic_DNA"/>
</dbReference>
<proteinExistence type="predicted"/>
<gene>
    <name evidence="1" type="ORF">SAMN05192566_1536</name>
</gene>
<evidence type="ECO:0000313" key="1">
    <source>
        <dbReference type="EMBL" id="SDK52898.1"/>
    </source>
</evidence>
<evidence type="ECO:0008006" key="3">
    <source>
        <dbReference type="Google" id="ProtNLM"/>
    </source>
</evidence>
<evidence type="ECO:0000313" key="2">
    <source>
        <dbReference type="Proteomes" id="UP000198629"/>
    </source>
</evidence>